<sequence>MMPALNRDLLDWGITMILFPPSKFLLKIERKLSPAQKIMKIL</sequence>
<gene>
    <name evidence="1" type="ORF">Cabys_2124</name>
</gene>
<reference evidence="1 2" key="1">
    <citation type="submission" date="2016-11" db="EMBL/GenBank/DDBJ databases">
        <title>Genomic analysis of Caldithrix abyssi and proposal of a novel bacterial phylum Caldithrichaeota.</title>
        <authorList>
            <person name="Kublanov I."/>
            <person name="Sigalova O."/>
            <person name="Gavrilov S."/>
            <person name="Lebedinsky A."/>
            <person name="Ivanova N."/>
            <person name="Daum C."/>
            <person name="Reddy T."/>
            <person name="Klenk H.P."/>
            <person name="Goker M."/>
            <person name="Reva O."/>
            <person name="Miroshnichenko M."/>
            <person name="Kyprides N."/>
            <person name="Woyke T."/>
            <person name="Gelfand M."/>
        </authorList>
    </citation>
    <scope>NUCLEOTIDE SEQUENCE [LARGE SCALE GENOMIC DNA]</scope>
    <source>
        <strain evidence="1 2">LF13</strain>
    </source>
</reference>
<dbReference type="Proteomes" id="UP000183868">
    <property type="component" value="Chromosome"/>
</dbReference>
<accession>A0A1J1C9C4</accession>
<evidence type="ECO:0000313" key="2">
    <source>
        <dbReference type="Proteomes" id="UP000183868"/>
    </source>
</evidence>
<dbReference type="KEGG" id="caby:Cabys_2124"/>
<proteinExistence type="predicted"/>
<evidence type="ECO:0000313" key="1">
    <source>
        <dbReference type="EMBL" id="APF18873.1"/>
    </source>
</evidence>
<protein>
    <submittedName>
        <fullName evidence="1">Uncharacterized protein</fullName>
    </submittedName>
</protein>
<organism evidence="1 2">
    <name type="scientific">Caldithrix abyssi DSM 13497</name>
    <dbReference type="NCBI Taxonomy" id="880073"/>
    <lineage>
        <taxon>Bacteria</taxon>
        <taxon>Pseudomonadati</taxon>
        <taxon>Calditrichota</taxon>
        <taxon>Calditrichia</taxon>
        <taxon>Calditrichales</taxon>
        <taxon>Calditrichaceae</taxon>
        <taxon>Caldithrix</taxon>
    </lineage>
</organism>
<dbReference type="AlphaFoldDB" id="A0A1J1C9C4"/>
<name>A0A1J1C9C4_CALAY</name>
<dbReference type="EMBL" id="CP018099">
    <property type="protein sequence ID" value="APF18873.1"/>
    <property type="molecule type" value="Genomic_DNA"/>
</dbReference>